<accession>A0A3P7ZWM9</accession>
<dbReference type="Gene3D" id="1.10.490.10">
    <property type="entry name" value="Globins"/>
    <property type="match status" value="1"/>
</dbReference>
<sequence length="261" mass="29092">MACRNRAGCTTHRAREWASNGEIGAKILGELIDKKPSFAAFYGFDTTLPGEELRKSSLFLLQARRIQSFLDTAVSSLGLSPDTTIHRMSYRIGQIHYYKGVNFGADNWLVFKKVTIEQVIASQKKSSIFSSSTFKDSSSSSEFTIESMQNGLQHQKSSQATVGWNKLMAMVIREMKRGVWYILSRTAAVRWKAMLYFDDASPTTLCSAGRYAQRRQRLRRELRRGYTSVVDVADADVAGSANGVFGDVGDGSQGQRRVAEV</sequence>
<dbReference type="WBParaSite" id="HPBE_0001571501-mRNA-1">
    <property type="protein sequence ID" value="HPBE_0001571501-mRNA-1"/>
    <property type="gene ID" value="HPBE_0001571501"/>
</dbReference>
<name>A0A3P7ZWM9_HELPZ</name>
<dbReference type="InterPro" id="IPR009050">
    <property type="entry name" value="Globin-like_sf"/>
</dbReference>
<dbReference type="InterPro" id="IPR044399">
    <property type="entry name" value="Mb-like_M"/>
</dbReference>
<dbReference type="OrthoDB" id="5781000at2759"/>
<proteinExistence type="predicted"/>
<dbReference type="CDD" id="cd01040">
    <property type="entry name" value="Mb-like"/>
    <property type="match status" value="1"/>
</dbReference>
<dbReference type="InterPro" id="IPR012292">
    <property type="entry name" value="Globin/Proto"/>
</dbReference>
<dbReference type="Proteomes" id="UP000050761">
    <property type="component" value="Unassembled WGS sequence"/>
</dbReference>
<dbReference type="GO" id="GO:0019825">
    <property type="term" value="F:oxygen binding"/>
    <property type="evidence" value="ECO:0007669"/>
    <property type="project" value="InterPro"/>
</dbReference>
<dbReference type="SUPFAM" id="SSF46458">
    <property type="entry name" value="Globin-like"/>
    <property type="match status" value="1"/>
</dbReference>
<evidence type="ECO:0000313" key="3">
    <source>
        <dbReference type="WBParaSite" id="HPBE_0001571501-mRNA-1"/>
    </source>
</evidence>
<dbReference type="AlphaFoldDB" id="A0A3P7ZWM9"/>
<reference evidence="1 2" key="1">
    <citation type="submission" date="2018-11" db="EMBL/GenBank/DDBJ databases">
        <authorList>
            <consortium name="Pathogen Informatics"/>
        </authorList>
    </citation>
    <scope>NUCLEOTIDE SEQUENCE [LARGE SCALE GENOMIC DNA]</scope>
</reference>
<protein>
    <submittedName>
        <fullName evidence="3">GLOBIN domain-containing protein</fullName>
    </submittedName>
</protein>
<gene>
    <name evidence="1" type="ORF">HPBE_LOCUS15714</name>
</gene>
<dbReference type="GO" id="GO:0020037">
    <property type="term" value="F:heme binding"/>
    <property type="evidence" value="ECO:0007669"/>
    <property type="project" value="InterPro"/>
</dbReference>
<dbReference type="EMBL" id="UZAH01029004">
    <property type="protein sequence ID" value="VDP03671.1"/>
    <property type="molecule type" value="Genomic_DNA"/>
</dbReference>
<evidence type="ECO:0000313" key="2">
    <source>
        <dbReference type="Proteomes" id="UP000050761"/>
    </source>
</evidence>
<organism evidence="1">
    <name type="scientific">Heligmosomoides polygyrus</name>
    <name type="common">Parasitic roundworm</name>
    <dbReference type="NCBI Taxonomy" id="6339"/>
    <lineage>
        <taxon>Eukaryota</taxon>
        <taxon>Metazoa</taxon>
        <taxon>Ecdysozoa</taxon>
        <taxon>Nematoda</taxon>
        <taxon>Chromadorea</taxon>
        <taxon>Rhabditida</taxon>
        <taxon>Rhabditina</taxon>
        <taxon>Rhabditomorpha</taxon>
        <taxon>Strongyloidea</taxon>
        <taxon>Heligmosomidae</taxon>
        <taxon>Heligmosomoides</taxon>
    </lineage>
</organism>
<keyword evidence="2" id="KW-1185">Reference proteome</keyword>
<reference evidence="3" key="2">
    <citation type="submission" date="2019-09" db="UniProtKB">
        <authorList>
            <consortium name="WormBaseParasite"/>
        </authorList>
    </citation>
    <scope>IDENTIFICATION</scope>
</reference>
<evidence type="ECO:0000313" key="1">
    <source>
        <dbReference type="EMBL" id="VDP03671.1"/>
    </source>
</evidence>